<dbReference type="EMBL" id="AP019782">
    <property type="protein sequence ID" value="BBL69649.1"/>
    <property type="molecule type" value="Genomic_DNA"/>
</dbReference>
<evidence type="ECO:0000259" key="5">
    <source>
        <dbReference type="Pfam" id="PF25989"/>
    </source>
</evidence>
<dbReference type="RefSeq" id="WP_221047987.1">
    <property type="nucleotide sequence ID" value="NZ_AP019782.1"/>
</dbReference>
<evidence type="ECO:0000313" key="7">
    <source>
        <dbReference type="Proteomes" id="UP000824988"/>
    </source>
</evidence>
<evidence type="ECO:0000313" key="6">
    <source>
        <dbReference type="EMBL" id="BBL69649.1"/>
    </source>
</evidence>
<feature type="domain" description="Multidrug resistance protein MdtA-like barrel-sandwich hybrid" evidence="3">
    <location>
        <begin position="71"/>
        <end position="194"/>
    </location>
</feature>
<dbReference type="GO" id="GO:0015562">
    <property type="term" value="F:efflux transmembrane transporter activity"/>
    <property type="evidence" value="ECO:0007669"/>
    <property type="project" value="TreeGrafter"/>
</dbReference>
<feature type="domain" description="YknX-like C-terminal permuted SH3-like" evidence="5">
    <location>
        <begin position="283"/>
        <end position="349"/>
    </location>
</feature>
<dbReference type="InterPro" id="IPR006143">
    <property type="entry name" value="RND_pump_MFP"/>
</dbReference>
<evidence type="ECO:0000259" key="3">
    <source>
        <dbReference type="Pfam" id="PF25917"/>
    </source>
</evidence>
<dbReference type="InterPro" id="IPR058637">
    <property type="entry name" value="YknX-like_C"/>
</dbReference>
<evidence type="ECO:0000256" key="1">
    <source>
        <dbReference type="ARBA" id="ARBA00009477"/>
    </source>
</evidence>
<dbReference type="PANTHER" id="PTHR30469">
    <property type="entry name" value="MULTIDRUG RESISTANCE PROTEIN MDTA"/>
    <property type="match status" value="1"/>
</dbReference>
<gene>
    <name evidence="6" type="ORF">MoryE10_02550</name>
</gene>
<dbReference type="Pfam" id="PF25954">
    <property type="entry name" value="Beta-barrel_RND_2"/>
    <property type="match status" value="1"/>
</dbReference>
<dbReference type="AlphaFoldDB" id="A0A8D4VN80"/>
<dbReference type="KEGG" id="moz:MoryE10_02550"/>
<dbReference type="PANTHER" id="PTHR30469:SF11">
    <property type="entry name" value="BLL4320 PROTEIN"/>
    <property type="match status" value="1"/>
</dbReference>
<reference evidence="6" key="1">
    <citation type="submission" date="2019-06" db="EMBL/GenBank/DDBJ databases">
        <title>Complete genome sequence of Methylogaea oryzae strain JCM16910.</title>
        <authorList>
            <person name="Asakawa S."/>
        </authorList>
    </citation>
    <scope>NUCLEOTIDE SEQUENCE</scope>
    <source>
        <strain evidence="6">E10</strain>
    </source>
</reference>
<keyword evidence="7" id="KW-1185">Reference proteome</keyword>
<sequence length="352" mass="37985">MPARKHTYRFLAVIAVLTAASAVVAWRKATQEQPAAKPAAMAFPVKTAAPQHLPVADSAHAVGSFIADESAVVSAEIGGRVKSIHFTEGLSVKAGELLILLDPDEHQATAAQSRAQANLDKLNLGRTEEVRRRNLASQQALDEAQARWQQSQALAQRDQVRLGKTEIRAPFAGVTGLRLVSPGDYVTPGRPLVNVEALDTLKLDFALPEQYAGKVAPGQKITAKVDAYPGEEFAGELYAVNPRLDEQTRSVKLRGRFANTGRRLKPGMFARLTLALGADRQALFVPEHALIGIGSHQYVYRTEENKAVKTEVTTGQHRDSLVEITSGLAADSPVVVEGQMKLRDGATVRIAP</sequence>
<feature type="chain" id="PRO_5034834777" evidence="2">
    <location>
        <begin position="26"/>
        <end position="352"/>
    </location>
</feature>
<evidence type="ECO:0000259" key="4">
    <source>
        <dbReference type="Pfam" id="PF25954"/>
    </source>
</evidence>
<dbReference type="GO" id="GO:1990281">
    <property type="term" value="C:efflux pump complex"/>
    <property type="evidence" value="ECO:0007669"/>
    <property type="project" value="TreeGrafter"/>
</dbReference>
<dbReference type="NCBIfam" id="TIGR01730">
    <property type="entry name" value="RND_mfp"/>
    <property type="match status" value="1"/>
</dbReference>
<dbReference type="Proteomes" id="UP000824988">
    <property type="component" value="Chromosome"/>
</dbReference>
<keyword evidence="2" id="KW-0732">Signal</keyword>
<dbReference type="Pfam" id="PF25917">
    <property type="entry name" value="BSH_RND"/>
    <property type="match status" value="1"/>
</dbReference>
<dbReference type="Pfam" id="PF25989">
    <property type="entry name" value="YknX_C"/>
    <property type="match status" value="1"/>
</dbReference>
<organism evidence="6 7">
    <name type="scientific">Methylogaea oryzae</name>
    <dbReference type="NCBI Taxonomy" id="1295382"/>
    <lineage>
        <taxon>Bacteria</taxon>
        <taxon>Pseudomonadati</taxon>
        <taxon>Pseudomonadota</taxon>
        <taxon>Gammaproteobacteria</taxon>
        <taxon>Methylococcales</taxon>
        <taxon>Methylococcaceae</taxon>
        <taxon>Methylogaea</taxon>
    </lineage>
</organism>
<feature type="signal peptide" evidence="2">
    <location>
        <begin position="1"/>
        <end position="25"/>
    </location>
</feature>
<dbReference type="InterPro" id="IPR058792">
    <property type="entry name" value="Beta-barrel_RND_2"/>
</dbReference>
<protein>
    <submittedName>
        <fullName evidence="6">MexH family multidrug efflux RND transporter periplasmic adaptor subunit</fullName>
    </submittedName>
</protein>
<dbReference type="FunFam" id="2.40.30.170:FF:000010">
    <property type="entry name" value="Efflux RND transporter periplasmic adaptor subunit"/>
    <property type="match status" value="1"/>
</dbReference>
<dbReference type="InterPro" id="IPR058625">
    <property type="entry name" value="MdtA-like_BSH"/>
</dbReference>
<accession>A0A8D4VN80</accession>
<evidence type="ECO:0000256" key="2">
    <source>
        <dbReference type="SAM" id="SignalP"/>
    </source>
</evidence>
<name>A0A8D4VN80_9GAMM</name>
<feature type="domain" description="CusB-like beta-barrel" evidence="4">
    <location>
        <begin position="203"/>
        <end position="275"/>
    </location>
</feature>
<proteinExistence type="inferred from homology"/>
<comment type="similarity">
    <text evidence="1">Belongs to the membrane fusion protein (MFP) (TC 8.A.1) family.</text>
</comment>